<dbReference type="SUPFAM" id="SSF90123">
    <property type="entry name" value="ABC transporter transmembrane region"/>
    <property type="match status" value="1"/>
</dbReference>
<dbReference type="Pfam" id="PF00005">
    <property type="entry name" value="ABC_tran"/>
    <property type="match status" value="1"/>
</dbReference>
<dbReference type="InterPro" id="IPR011527">
    <property type="entry name" value="ABC1_TM_dom"/>
</dbReference>
<dbReference type="InterPro" id="IPR039421">
    <property type="entry name" value="Type_1_exporter"/>
</dbReference>
<feature type="transmembrane region" description="Helical" evidence="9">
    <location>
        <begin position="17"/>
        <end position="39"/>
    </location>
</feature>
<dbReference type="InterPro" id="IPR003593">
    <property type="entry name" value="AAA+_ATPase"/>
</dbReference>
<dbReference type="FunFam" id="3.40.50.300:FF:000221">
    <property type="entry name" value="Multidrug ABC transporter ATP-binding protein"/>
    <property type="match status" value="1"/>
</dbReference>
<dbReference type="Proteomes" id="UP001321582">
    <property type="component" value="Chromosome"/>
</dbReference>
<reference evidence="12 13" key="1">
    <citation type="submission" date="2022-11" db="EMBL/GenBank/DDBJ databases">
        <title>Haliovirga abyssi gen. nov., sp. nov., a mesophilic fermentative bacterium isolated from the Iheya North hydrothermal field and the proposal of Haliovirgaceae fam. nov.</title>
        <authorList>
            <person name="Miyazaki U."/>
            <person name="Tame A."/>
            <person name="Miyazaki J."/>
            <person name="Takai K."/>
            <person name="Sawayama S."/>
            <person name="Kitajima M."/>
            <person name="Okamoto A."/>
            <person name="Nakagawa S."/>
        </authorList>
    </citation>
    <scope>NUCLEOTIDE SEQUENCE [LARGE SCALE GENOMIC DNA]</scope>
    <source>
        <strain evidence="12 13">IC12</strain>
    </source>
</reference>
<keyword evidence="3" id="KW-1003">Cell membrane</keyword>
<evidence type="ECO:0000256" key="8">
    <source>
        <dbReference type="ARBA" id="ARBA00023136"/>
    </source>
</evidence>
<evidence type="ECO:0000313" key="12">
    <source>
        <dbReference type="EMBL" id="BDU49821.1"/>
    </source>
</evidence>
<dbReference type="InterPro" id="IPR017871">
    <property type="entry name" value="ABC_transporter-like_CS"/>
</dbReference>
<comment type="subcellular location">
    <subcellularLocation>
        <location evidence="1">Cell membrane</location>
        <topology evidence="1">Multi-pass membrane protein</topology>
    </subcellularLocation>
</comment>
<evidence type="ECO:0000313" key="13">
    <source>
        <dbReference type="Proteomes" id="UP001321582"/>
    </source>
</evidence>
<evidence type="ECO:0000256" key="1">
    <source>
        <dbReference type="ARBA" id="ARBA00004651"/>
    </source>
</evidence>
<dbReference type="PROSITE" id="PS50929">
    <property type="entry name" value="ABC_TM1F"/>
    <property type="match status" value="1"/>
</dbReference>
<keyword evidence="7 9" id="KW-1133">Transmembrane helix</keyword>
<dbReference type="PANTHER" id="PTHR43394:SF1">
    <property type="entry name" value="ATP-BINDING CASSETTE SUB-FAMILY B MEMBER 10, MITOCHONDRIAL"/>
    <property type="match status" value="1"/>
</dbReference>
<dbReference type="GO" id="GO:0016887">
    <property type="term" value="F:ATP hydrolysis activity"/>
    <property type="evidence" value="ECO:0007669"/>
    <property type="project" value="InterPro"/>
</dbReference>
<feature type="transmembrane region" description="Helical" evidence="9">
    <location>
        <begin position="75"/>
        <end position="95"/>
    </location>
</feature>
<proteinExistence type="predicted"/>
<dbReference type="SUPFAM" id="SSF52540">
    <property type="entry name" value="P-loop containing nucleoside triphosphate hydrolases"/>
    <property type="match status" value="1"/>
</dbReference>
<organism evidence="12 13">
    <name type="scientific">Haliovirga abyssi</name>
    <dbReference type="NCBI Taxonomy" id="2996794"/>
    <lineage>
        <taxon>Bacteria</taxon>
        <taxon>Fusobacteriati</taxon>
        <taxon>Fusobacteriota</taxon>
        <taxon>Fusobacteriia</taxon>
        <taxon>Fusobacteriales</taxon>
        <taxon>Haliovirgaceae</taxon>
        <taxon>Haliovirga</taxon>
    </lineage>
</organism>
<dbReference type="Pfam" id="PF00664">
    <property type="entry name" value="ABC_membrane"/>
    <property type="match status" value="1"/>
</dbReference>
<sequence>MKGIKLIYKYTKGNRKLYILSIIAVIMATVVSFLSPVIIKFTIDYIIGDQSFEINNVINKFIGFFGDRDFLSKKIWIMGIIIIVIAVAEGGFNYLKGKWSAMASENIAKNLREKLYEKLQYMYFDYYTNAKTGDLVQRCTSDVETVKTFFSMQLVEVGRTIFLVVVALSFMLSLSIKMTLAAMVLIPAILIFSLYFHMKIQKVFLETDEAEGEMSAGLQENLTGVRVVRAFAREKYEMERFDEKNLNFRDLVYKLLKTIAIFESRVDFLSIIQIGIVTVYGTYLTVKGEISLGTLVLFLSYERMLLWPIRMFGRILADMGKAFVSAERIEEILNEDSEQGEKDGIKPEIKGNISFENIFFEYIEGKEVLNNISLNIKKGQTVAILGATGSGKTSLVNLLTKFYDYKSGSIKIDDTELNKIDKRWIRENISIVLQEPFMFSKSIKDNLYLANKHTSEYEIYDAAKIATIHDVINSFSEGYETVLGEKGVNLSGGQKQRLSIARALLKKSPILIFDDSLSAVDTETDREIRKALNDRKHKATTIIIAHRMTTIAGADVIVVLDKGKIVQQGTHKELINQNGIYKRIWNIQNELKDDINEESVFEEDVENVEVSI</sequence>
<dbReference type="InterPro" id="IPR036640">
    <property type="entry name" value="ABC1_TM_sf"/>
</dbReference>
<dbReference type="CDD" id="cd18542">
    <property type="entry name" value="ABC_6TM_YknU_like"/>
    <property type="match status" value="1"/>
</dbReference>
<keyword evidence="2" id="KW-0813">Transport</keyword>
<dbReference type="RefSeq" id="WP_307904765.1">
    <property type="nucleotide sequence ID" value="NZ_AP027059.1"/>
</dbReference>
<evidence type="ECO:0000256" key="6">
    <source>
        <dbReference type="ARBA" id="ARBA00022840"/>
    </source>
</evidence>
<gene>
    <name evidence="12" type="ORF">HLVA_03900</name>
</gene>
<keyword evidence="13" id="KW-1185">Reference proteome</keyword>
<dbReference type="EMBL" id="AP027059">
    <property type="protein sequence ID" value="BDU49821.1"/>
    <property type="molecule type" value="Genomic_DNA"/>
</dbReference>
<dbReference type="Gene3D" id="3.40.50.300">
    <property type="entry name" value="P-loop containing nucleotide triphosphate hydrolases"/>
    <property type="match status" value="1"/>
</dbReference>
<dbReference type="KEGG" id="haby:HLVA_03900"/>
<keyword evidence="5" id="KW-0547">Nucleotide-binding</keyword>
<feature type="domain" description="ABC transporter" evidence="10">
    <location>
        <begin position="353"/>
        <end position="587"/>
    </location>
</feature>
<dbReference type="PROSITE" id="PS00211">
    <property type="entry name" value="ABC_TRANSPORTER_1"/>
    <property type="match status" value="1"/>
</dbReference>
<dbReference type="AlphaFoldDB" id="A0AAU9D8B5"/>
<evidence type="ECO:0000256" key="2">
    <source>
        <dbReference type="ARBA" id="ARBA00022448"/>
    </source>
</evidence>
<keyword evidence="8 9" id="KW-0472">Membrane</keyword>
<feature type="domain" description="ABC transmembrane type-1" evidence="11">
    <location>
        <begin position="19"/>
        <end position="321"/>
    </location>
</feature>
<dbReference type="Gene3D" id="1.20.1560.10">
    <property type="entry name" value="ABC transporter type 1, transmembrane domain"/>
    <property type="match status" value="1"/>
</dbReference>
<keyword evidence="4 9" id="KW-0812">Transmembrane</keyword>
<evidence type="ECO:0000256" key="5">
    <source>
        <dbReference type="ARBA" id="ARBA00022741"/>
    </source>
</evidence>
<dbReference type="SMART" id="SM00382">
    <property type="entry name" value="AAA"/>
    <property type="match status" value="1"/>
</dbReference>
<dbReference type="GO" id="GO:0015421">
    <property type="term" value="F:ABC-type oligopeptide transporter activity"/>
    <property type="evidence" value="ECO:0007669"/>
    <property type="project" value="TreeGrafter"/>
</dbReference>
<name>A0AAU9D8B5_9FUSO</name>
<feature type="transmembrane region" description="Helical" evidence="9">
    <location>
        <begin position="180"/>
        <end position="198"/>
    </location>
</feature>
<evidence type="ECO:0000256" key="9">
    <source>
        <dbReference type="SAM" id="Phobius"/>
    </source>
</evidence>
<keyword evidence="6" id="KW-0067">ATP-binding</keyword>
<protein>
    <submittedName>
        <fullName evidence="12">ABC transporter permease</fullName>
    </submittedName>
</protein>
<evidence type="ECO:0000256" key="4">
    <source>
        <dbReference type="ARBA" id="ARBA00022692"/>
    </source>
</evidence>
<dbReference type="PROSITE" id="PS50893">
    <property type="entry name" value="ABC_TRANSPORTER_2"/>
    <property type="match status" value="1"/>
</dbReference>
<dbReference type="PANTHER" id="PTHR43394">
    <property type="entry name" value="ATP-DEPENDENT PERMEASE MDL1, MITOCHONDRIAL"/>
    <property type="match status" value="1"/>
</dbReference>
<evidence type="ECO:0000256" key="7">
    <source>
        <dbReference type="ARBA" id="ARBA00022989"/>
    </source>
</evidence>
<dbReference type="InterPro" id="IPR003439">
    <property type="entry name" value="ABC_transporter-like_ATP-bd"/>
</dbReference>
<evidence type="ECO:0000259" key="10">
    <source>
        <dbReference type="PROSITE" id="PS50893"/>
    </source>
</evidence>
<accession>A0AAU9D8B5</accession>
<evidence type="ECO:0000256" key="3">
    <source>
        <dbReference type="ARBA" id="ARBA00022475"/>
    </source>
</evidence>
<dbReference type="InterPro" id="IPR027417">
    <property type="entry name" value="P-loop_NTPase"/>
</dbReference>
<dbReference type="GO" id="GO:0005524">
    <property type="term" value="F:ATP binding"/>
    <property type="evidence" value="ECO:0007669"/>
    <property type="project" value="UniProtKB-KW"/>
</dbReference>
<evidence type="ECO:0000259" key="11">
    <source>
        <dbReference type="PROSITE" id="PS50929"/>
    </source>
</evidence>
<dbReference type="GO" id="GO:0005886">
    <property type="term" value="C:plasma membrane"/>
    <property type="evidence" value="ECO:0007669"/>
    <property type="project" value="UniProtKB-SubCell"/>
</dbReference>